<feature type="compositionally biased region" description="Basic and acidic residues" evidence="13">
    <location>
        <begin position="262"/>
        <end position="286"/>
    </location>
</feature>
<dbReference type="GO" id="GO:0005921">
    <property type="term" value="C:gap junction"/>
    <property type="evidence" value="ECO:0007669"/>
    <property type="project" value="UniProtKB-SubCell"/>
</dbReference>
<evidence type="ECO:0000313" key="16">
    <source>
        <dbReference type="WBParaSite" id="SBAD_0001022401-mRNA-1"/>
    </source>
</evidence>
<proteinExistence type="inferred from homology"/>
<evidence type="ECO:0000256" key="3">
    <source>
        <dbReference type="ARBA" id="ARBA00022448"/>
    </source>
</evidence>
<reference evidence="16" key="1">
    <citation type="submission" date="2016-06" db="UniProtKB">
        <authorList>
            <consortium name="WormBaseParasite"/>
        </authorList>
    </citation>
    <scope>IDENTIFICATION</scope>
</reference>
<evidence type="ECO:0000256" key="11">
    <source>
        <dbReference type="ARBA" id="ARBA00023303"/>
    </source>
</evidence>
<accession>A0A183J1X5</accession>
<keyword evidence="10 12" id="KW-0472">Membrane</keyword>
<keyword evidence="7" id="KW-0965">Cell junction</keyword>
<dbReference type="GO" id="GO:0005243">
    <property type="term" value="F:gap junction channel activity"/>
    <property type="evidence" value="ECO:0007669"/>
    <property type="project" value="TreeGrafter"/>
</dbReference>
<evidence type="ECO:0000256" key="9">
    <source>
        <dbReference type="ARBA" id="ARBA00023065"/>
    </source>
</evidence>
<name>A0A183J1X5_9BILA</name>
<dbReference type="OrthoDB" id="5867527at2759"/>
<feature type="transmembrane region" description="Helical" evidence="12">
    <location>
        <begin position="159"/>
        <end position="179"/>
    </location>
</feature>
<keyword evidence="4" id="KW-1003">Cell membrane</keyword>
<comment type="function">
    <text evidence="12">Structural component of the gap junctions.</text>
</comment>
<dbReference type="AlphaFoldDB" id="A0A183J1X5"/>
<keyword evidence="9 12" id="KW-0406">Ion transport</keyword>
<evidence type="ECO:0000313" key="14">
    <source>
        <dbReference type="EMBL" id="VDP26853.1"/>
    </source>
</evidence>
<keyword evidence="8 12" id="KW-1133">Transmembrane helix</keyword>
<evidence type="ECO:0000256" key="13">
    <source>
        <dbReference type="SAM" id="MobiDB-lite"/>
    </source>
</evidence>
<dbReference type="Proteomes" id="UP000270296">
    <property type="component" value="Unassembled WGS sequence"/>
</dbReference>
<evidence type="ECO:0000256" key="2">
    <source>
        <dbReference type="ARBA" id="ARBA00004651"/>
    </source>
</evidence>
<evidence type="ECO:0000256" key="7">
    <source>
        <dbReference type="ARBA" id="ARBA00022949"/>
    </source>
</evidence>
<keyword evidence="15" id="KW-1185">Reference proteome</keyword>
<dbReference type="GO" id="GO:0034220">
    <property type="term" value="P:monoatomic ion transmembrane transport"/>
    <property type="evidence" value="ECO:0007669"/>
    <property type="project" value="UniProtKB-KW"/>
</dbReference>
<dbReference type="EMBL" id="UZAM01013290">
    <property type="protein sequence ID" value="VDP26853.1"/>
    <property type="molecule type" value="Genomic_DNA"/>
</dbReference>
<comment type="subcellular location">
    <subcellularLocation>
        <location evidence="1">Cell junction</location>
        <location evidence="1">Gap junction</location>
    </subcellularLocation>
    <subcellularLocation>
        <location evidence="2 12">Cell membrane</location>
        <topology evidence="2 12">Multi-pass membrane protein</topology>
    </subcellularLocation>
</comment>
<feature type="transmembrane region" description="Helical" evidence="12">
    <location>
        <begin position="64"/>
        <end position="89"/>
    </location>
</feature>
<dbReference type="Pfam" id="PF00876">
    <property type="entry name" value="Innexin"/>
    <property type="match status" value="1"/>
</dbReference>
<dbReference type="InterPro" id="IPR000990">
    <property type="entry name" value="Innexin"/>
</dbReference>
<evidence type="ECO:0000256" key="6">
    <source>
        <dbReference type="ARBA" id="ARBA00022868"/>
    </source>
</evidence>
<reference evidence="14 15" key="2">
    <citation type="submission" date="2018-11" db="EMBL/GenBank/DDBJ databases">
        <authorList>
            <consortium name="Pathogen Informatics"/>
        </authorList>
    </citation>
    <scope>NUCLEOTIDE SEQUENCE [LARGE SCALE GENOMIC DNA]</scope>
</reference>
<evidence type="ECO:0000256" key="4">
    <source>
        <dbReference type="ARBA" id="ARBA00022475"/>
    </source>
</evidence>
<keyword evidence="3 12" id="KW-0813">Transport</keyword>
<protein>
    <recommendedName>
        <fullName evidence="12">Innexin</fullName>
    </recommendedName>
</protein>
<evidence type="ECO:0000256" key="10">
    <source>
        <dbReference type="ARBA" id="ARBA00023136"/>
    </source>
</evidence>
<dbReference type="WBParaSite" id="SBAD_0001022401-mRNA-1">
    <property type="protein sequence ID" value="SBAD_0001022401-mRNA-1"/>
    <property type="gene ID" value="SBAD_0001022401"/>
</dbReference>
<evidence type="ECO:0000256" key="12">
    <source>
        <dbReference type="RuleBase" id="RU010713"/>
    </source>
</evidence>
<sequence>MRRNLGINVKGISDMVADVNNMDDGTREKNMKTIASHVLESLELQRELSPSGRLFGFLVYGKHFGIYVTGLYLFIKFMYIVNVICQFFILNSFLGPQYTFWGLEILRDLAYGREWHESGHFPRVTMCDFDVRVLGNLHRWTVQCVLMINMFNEKIYLFLWWWFLIIAILTCINFFYWLFVSISRSSQQEFVARYLRVSENFSDKPGEKRLLQRFVRRMLRPDGVFLLRIVSVNAGDIPTTDLVHYLWRQFREKNQFPIAVSGDEKALNSEGKNSDYESPSKEEKMPLTKSFGMR</sequence>
<keyword evidence="5 12" id="KW-0812">Transmembrane</keyword>
<evidence type="ECO:0000256" key="1">
    <source>
        <dbReference type="ARBA" id="ARBA00004610"/>
    </source>
</evidence>
<dbReference type="PANTHER" id="PTHR11893:SF36">
    <property type="entry name" value="INNEXIN-5"/>
    <property type="match status" value="1"/>
</dbReference>
<comment type="similarity">
    <text evidence="12">Belongs to the pannexin family.</text>
</comment>
<gene>
    <name evidence="12" type="primary">inx</name>
    <name evidence="14" type="ORF">SBAD_LOCUS9874</name>
</gene>
<keyword evidence="6" id="KW-0303">Gap junction</keyword>
<dbReference type="GO" id="GO:0005886">
    <property type="term" value="C:plasma membrane"/>
    <property type="evidence" value="ECO:0007669"/>
    <property type="project" value="UniProtKB-SubCell"/>
</dbReference>
<dbReference type="PROSITE" id="PS51013">
    <property type="entry name" value="PANNEXIN"/>
    <property type="match status" value="1"/>
</dbReference>
<comment type="caution">
    <text evidence="12">Lacks conserved residue(s) required for the propagation of feature annotation.</text>
</comment>
<feature type="region of interest" description="Disordered" evidence="13">
    <location>
        <begin position="262"/>
        <end position="294"/>
    </location>
</feature>
<evidence type="ECO:0000256" key="8">
    <source>
        <dbReference type="ARBA" id="ARBA00022989"/>
    </source>
</evidence>
<dbReference type="PRINTS" id="PR01262">
    <property type="entry name" value="INNEXIN"/>
</dbReference>
<evidence type="ECO:0000256" key="5">
    <source>
        <dbReference type="ARBA" id="ARBA00022692"/>
    </source>
</evidence>
<evidence type="ECO:0000313" key="15">
    <source>
        <dbReference type="Proteomes" id="UP000270296"/>
    </source>
</evidence>
<dbReference type="PANTHER" id="PTHR11893">
    <property type="entry name" value="INNEXIN"/>
    <property type="match status" value="1"/>
</dbReference>
<keyword evidence="11 12" id="KW-0407">Ion channel</keyword>
<organism evidence="16">
    <name type="scientific">Soboliphyme baturini</name>
    <dbReference type="NCBI Taxonomy" id="241478"/>
    <lineage>
        <taxon>Eukaryota</taxon>
        <taxon>Metazoa</taxon>
        <taxon>Ecdysozoa</taxon>
        <taxon>Nematoda</taxon>
        <taxon>Enoplea</taxon>
        <taxon>Dorylaimia</taxon>
        <taxon>Dioctophymatida</taxon>
        <taxon>Dioctophymatoidea</taxon>
        <taxon>Soboliphymatidae</taxon>
        <taxon>Soboliphyme</taxon>
    </lineage>
</organism>